<evidence type="ECO:0008006" key="4">
    <source>
        <dbReference type="Google" id="ProtNLM"/>
    </source>
</evidence>
<gene>
    <name evidence="2" type="ORF">FKW77_006167</name>
</gene>
<dbReference type="STRING" id="50376.A0A517LAZ3"/>
<sequence length="705" mass="79006">MQAIPSANMSNDSNALVLVTEERGAKLSFALYDFSMDVSSAMGDIDRLAKGVNLLALGLRQAGDNLKKYGILPSEEAWNTVRHVSLLCQEAFDEVELMVPLQRLQNARNTDGPVSDTSLTTRLRNELDWNVLAQSKAFFLLEHIESLRLTLSVISQTLYTANAIALSRREQNQAHESLVHTQRLQMETLIIEQQLSLLRTCRSFDRFRHKVDNAPLAVTHNASPQSMELVRRGNGPDPSALEVYQEPSLLQIHQPQDDIDDLARVRSISRSFVDGLLDRWTSLPEIIDGYREIDQFGDPREGEVKQIDAAPRRDLANMGRLVRRNSNYRPAAAESEIDSEDETAPRRPKLHLSTAEPVLQEVDDSLPSVSAGIPAPREQLLSPQYAQSWSAGAGNYFPSSHRHSRPRRASQHLSPLSSPRASFSSINSPRASFSSVNSPRPSFSNTSGSIDGSVSGSPTSGISGNLPTRSATTFRSDMPAFPPPPAQAVQPMPKLRERPPIPWRIRVNQEYWDYRDELQVGSNTRMELKTALKDFKAVTEIMSDYVTRDAVKERGFDFTRIRIPVDVPRPDGKTRTEMLSCLCIDGALDFNDVKALVRRTEEMRAEDEREEQRRRERRRESDERRRERDQAAKSRRTSITSQSGGPVRPPPPERSLTTPVLKAASGAAAPAVHGYTSTYRYSPRTSPNNVATPHTEETRTTKKKK</sequence>
<dbReference type="EMBL" id="CP042192">
    <property type="protein sequence ID" value="QDS72796.1"/>
    <property type="molecule type" value="Genomic_DNA"/>
</dbReference>
<keyword evidence="3" id="KW-1185">Reference proteome</keyword>
<name>A0A517LAZ3_9PEZI</name>
<dbReference type="OrthoDB" id="5431013at2759"/>
<feature type="region of interest" description="Disordered" evidence="1">
    <location>
        <begin position="601"/>
        <end position="705"/>
    </location>
</feature>
<proteinExistence type="predicted"/>
<evidence type="ECO:0000313" key="2">
    <source>
        <dbReference type="EMBL" id="QDS72796.1"/>
    </source>
</evidence>
<feature type="compositionally biased region" description="Basic residues" evidence="1">
    <location>
        <begin position="400"/>
        <end position="410"/>
    </location>
</feature>
<dbReference type="AlphaFoldDB" id="A0A517LAZ3"/>
<feature type="region of interest" description="Disordered" evidence="1">
    <location>
        <begin position="326"/>
        <end position="346"/>
    </location>
</feature>
<feature type="compositionally biased region" description="Basic and acidic residues" evidence="1">
    <location>
        <begin position="694"/>
        <end position="705"/>
    </location>
</feature>
<accession>A0A517LAZ3</accession>
<feature type="compositionally biased region" description="Polar residues" evidence="1">
    <location>
        <begin position="426"/>
        <end position="471"/>
    </location>
</feature>
<feature type="compositionally biased region" description="Low complexity" evidence="1">
    <location>
        <begin position="413"/>
        <end position="425"/>
    </location>
</feature>
<evidence type="ECO:0000313" key="3">
    <source>
        <dbReference type="Proteomes" id="UP000316270"/>
    </source>
</evidence>
<feature type="compositionally biased region" description="Polar residues" evidence="1">
    <location>
        <begin position="675"/>
        <end position="692"/>
    </location>
</feature>
<protein>
    <recommendedName>
        <fullName evidence="4">Fungal N-terminal domain-containing protein</fullName>
    </recommendedName>
</protein>
<feature type="region of interest" description="Disordered" evidence="1">
    <location>
        <begin position="396"/>
        <end position="471"/>
    </location>
</feature>
<feature type="compositionally biased region" description="Basic and acidic residues" evidence="1">
    <location>
        <begin position="601"/>
        <end position="632"/>
    </location>
</feature>
<reference evidence="2 3" key="1">
    <citation type="submission" date="2019-07" db="EMBL/GenBank/DDBJ databases">
        <title>Finished genome of Venturia effusa.</title>
        <authorList>
            <person name="Young C.A."/>
            <person name="Cox M.P."/>
            <person name="Ganley A.R.D."/>
            <person name="David W.J."/>
        </authorList>
    </citation>
    <scope>NUCLEOTIDE SEQUENCE [LARGE SCALE GENOMIC DNA]</scope>
    <source>
        <strain evidence="3">albino</strain>
    </source>
</reference>
<evidence type="ECO:0000256" key="1">
    <source>
        <dbReference type="SAM" id="MobiDB-lite"/>
    </source>
</evidence>
<dbReference type="Proteomes" id="UP000316270">
    <property type="component" value="Chromosome 8"/>
</dbReference>
<organism evidence="2 3">
    <name type="scientific">Venturia effusa</name>
    <dbReference type="NCBI Taxonomy" id="50376"/>
    <lineage>
        <taxon>Eukaryota</taxon>
        <taxon>Fungi</taxon>
        <taxon>Dikarya</taxon>
        <taxon>Ascomycota</taxon>
        <taxon>Pezizomycotina</taxon>
        <taxon>Dothideomycetes</taxon>
        <taxon>Pleosporomycetidae</taxon>
        <taxon>Venturiales</taxon>
        <taxon>Venturiaceae</taxon>
        <taxon>Venturia</taxon>
    </lineage>
</organism>